<dbReference type="Pfam" id="PF23627">
    <property type="entry name" value="LisH_WDR26"/>
    <property type="match status" value="1"/>
</dbReference>
<proteinExistence type="predicted"/>
<evidence type="ECO:0000256" key="3">
    <source>
        <dbReference type="PROSITE-ProRule" id="PRU00221"/>
    </source>
</evidence>
<dbReference type="InterPro" id="IPR015943">
    <property type="entry name" value="WD40/YVTN_repeat-like_dom_sf"/>
</dbReference>
<dbReference type="InterPro" id="IPR036322">
    <property type="entry name" value="WD40_repeat_dom_sf"/>
</dbReference>
<dbReference type="VEuPathDB" id="FungiDB:TRICI_000258"/>
<gene>
    <name evidence="4" type="ORF">TRICI_000258</name>
</gene>
<dbReference type="OrthoDB" id="972532at2759"/>
<dbReference type="SUPFAM" id="SSF50978">
    <property type="entry name" value="WD40 repeat-like"/>
    <property type="match status" value="1"/>
</dbReference>
<dbReference type="PROSITE" id="PS50082">
    <property type="entry name" value="WD_REPEATS_2"/>
    <property type="match status" value="1"/>
</dbReference>
<dbReference type="AlphaFoldDB" id="A0A642VDU7"/>
<dbReference type="SMART" id="SM00320">
    <property type="entry name" value="WD40"/>
    <property type="match status" value="2"/>
</dbReference>
<dbReference type="InterPro" id="IPR006594">
    <property type="entry name" value="LisH"/>
</dbReference>
<comment type="caution">
    <text evidence="4">The sequence shown here is derived from an EMBL/GenBank/DDBJ whole genome shotgun (WGS) entry which is preliminary data.</text>
</comment>
<evidence type="ECO:0000313" key="5">
    <source>
        <dbReference type="Proteomes" id="UP000761534"/>
    </source>
</evidence>
<evidence type="ECO:0000256" key="2">
    <source>
        <dbReference type="ARBA" id="ARBA00022737"/>
    </source>
</evidence>
<reference evidence="4" key="1">
    <citation type="journal article" date="2019" name="G3 (Bethesda)">
        <title>Genome Assemblies of Two Rare Opportunistic Yeast Pathogens: Diutina rugosa (syn. Candida rugosa) and Trichomonascus ciferrii (syn. Candida ciferrii).</title>
        <authorList>
            <person name="Mixao V."/>
            <person name="Saus E."/>
            <person name="Hansen A.P."/>
            <person name="Lass-Florl C."/>
            <person name="Gabaldon T."/>
        </authorList>
    </citation>
    <scope>NUCLEOTIDE SEQUENCE</scope>
    <source>
        <strain evidence="4">CBS 4856</strain>
    </source>
</reference>
<keyword evidence="1 3" id="KW-0853">WD repeat</keyword>
<dbReference type="EMBL" id="SWFS01000026">
    <property type="protein sequence ID" value="KAA8917565.1"/>
    <property type="molecule type" value="Genomic_DNA"/>
</dbReference>
<protein>
    <recommendedName>
        <fullName evidence="6">LisH domain-containing protein</fullName>
    </recommendedName>
</protein>
<keyword evidence="5" id="KW-1185">Reference proteome</keyword>
<evidence type="ECO:0000256" key="1">
    <source>
        <dbReference type="ARBA" id="ARBA00022574"/>
    </source>
</evidence>
<dbReference type="InterPro" id="IPR051350">
    <property type="entry name" value="WD_repeat-ST_regulator"/>
</dbReference>
<dbReference type="InterPro" id="IPR001680">
    <property type="entry name" value="WD40_rpt"/>
</dbReference>
<dbReference type="PANTHER" id="PTHR22838:SF0">
    <property type="entry name" value="WD REPEAT-CONTAINING PROTEIN 26"/>
    <property type="match status" value="1"/>
</dbReference>
<keyword evidence="2" id="KW-0677">Repeat</keyword>
<evidence type="ECO:0000313" key="4">
    <source>
        <dbReference type="EMBL" id="KAA8917565.1"/>
    </source>
</evidence>
<dbReference type="Gene3D" id="2.130.10.10">
    <property type="entry name" value="YVTN repeat-like/Quinoprotein amine dehydrogenase"/>
    <property type="match status" value="1"/>
</dbReference>
<accession>A0A642VDU7</accession>
<dbReference type="Pfam" id="PF00400">
    <property type="entry name" value="WD40"/>
    <property type="match status" value="2"/>
</dbReference>
<dbReference type="PROSITE" id="PS50896">
    <property type="entry name" value="LISH"/>
    <property type="match status" value="1"/>
</dbReference>
<dbReference type="Proteomes" id="UP000761534">
    <property type="component" value="Unassembled WGS sequence"/>
</dbReference>
<name>A0A642VDU7_9ASCO</name>
<sequence>MADGGGYYASDAAYDSMAESFDFSDLAYASYCEDESSDNEVGVAGPLIDAYASFKREEVVRIIAQALEELGLGSYARMLERESGVPLVPRLVQELDVAILSGQWADAVAKLKQLPLGDGERKDCVCLVRQHEFMELVNGYGNTESLEMFYKVMAKDVGRGMVQQLYFLYNKDKDKILGRAQMAPKRRGALITRLKRKFPPELALPPGRLGQLLKSAKNQQIRNRDTDIYPEPPKYSLMLDIPQKKNSAAVFDKLQVPGYDSEVTTAVYSPTGRLVAVGHESSTVRILDTCQKYREVKALRGAHDKKVIQMCWSSDDEVLLTVGRDNKLVFWKCKTGEVLRTIYQANAEFFGPCFLVPRGLTDYDAYLLYKSRIVKWTLSQEGQEETKYPQAIGMSVMPNWSRLLITQSNKRLVILDLENNLDHLISIHNIEVGSAISCSRDNRHVLVAKTDKNTIELMDLQTRFAVKSYEAPNEAKNFNKVIFGGAHEQFVMASSPETNNAYVWSRATEELIGQILNVGCIDYSPTSEEFLTHTFGSSTIVAWRKAPTNST</sequence>
<evidence type="ECO:0008006" key="6">
    <source>
        <dbReference type="Google" id="ProtNLM"/>
    </source>
</evidence>
<dbReference type="PANTHER" id="PTHR22838">
    <property type="entry name" value="WD REPEAT PROTEIN 26-RELATED"/>
    <property type="match status" value="1"/>
</dbReference>
<organism evidence="4 5">
    <name type="scientific">Trichomonascus ciferrii</name>
    <dbReference type="NCBI Taxonomy" id="44093"/>
    <lineage>
        <taxon>Eukaryota</taxon>
        <taxon>Fungi</taxon>
        <taxon>Dikarya</taxon>
        <taxon>Ascomycota</taxon>
        <taxon>Saccharomycotina</taxon>
        <taxon>Dipodascomycetes</taxon>
        <taxon>Dipodascales</taxon>
        <taxon>Trichomonascaceae</taxon>
        <taxon>Trichomonascus</taxon>
        <taxon>Trichomonascus ciferrii complex</taxon>
    </lineage>
</organism>
<feature type="repeat" description="WD" evidence="3">
    <location>
        <begin position="300"/>
        <end position="341"/>
    </location>
</feature>